<keyword evidence="1" id="KW-0560">Oxidoreductase</keyword>
<dbReference type="AlphaFoldDB" id="A0A6J7VZT1"/>
<name>A0A6J7VZT1_9ZZZZ</name>
<dbReference type="EMBL" id="CAFBRX010000256">
    <property type="protein sequence ID" value="CAB5137140.1"/>
    <property type="molecule type" value="Genomic_DNA"/>
</dbReference>
<proteinExistence type="predicted"/>
<dbReference type="Pfam" id="PF04030">
    <property type="entry name" value="ALO"/>
    <property type="match status" value="1"/>
</dbReference>
<organism evidence="3">
    <name type="scientific">freshwater metagenome</name>
    <dbReference type="NCBI Taxonomy" id="449393"/>
    <lineage>
        <taxon>unclassified sequences</taxon>
        <taxon>metagenomes</taxon>
        <taxon>ecological metagenomes</taxon>
    </lineage>
</organism>
<dbReference type="Gene3D" id="1.10.45.10">
    <property type="entry name" value="Vanillyl-alcohol Oxidase, Chain A, domain 4"/>
    <property type="match status" value="1"/>
</dbReference>
<evidence type="ECO:0000313" key="3">
    <source>
        <dbReference type="EMBL" id="CAB5137140.1"/>
    </source>
</evidence>
<evidence type="ECO:0000259" key="2">
    <source>
        <dbReference type="Pfam" id="PF04030"/>
    </source>
</evidence>
<evidence type="ECO:0000256" key="1">
    <source>
        <dbReference type="ARBA" id="ARBA00023002"/>
    </source>
</evidence>
<accession>A0A6J7VZT1</accession>
<dbReference type="InterPro" id="IPR016171">
    <property type="entry name" value="Vanillyl_alc_oxidase_C-sub2"/>
</dbReference>
<sequence>MGTIKNIPAYFHPLDAIGSWNRLYGQGGFLQYQFVVPFGQEKTLRRIIEMVAVSKTASPLVVLKRFGESNLGPMSFPIPGWTLTVDMSCVASGVSELLHSLDSMVVEAGGRHYLAKDAHTTPSVIRRGYPRLDEWKAIQRAVDPSGVWQSDLARRLELI</sequence>
<protein>
    <submittedName>
        <fullName evidence="3">Unannotated protein</fullName>
    </submittedName>
</protein>
<reference evidence="3" key="1">
    <citation type="submission" date="2020-05" db="EMBL/GenBank/DDBJ databases">
        <authorList>
            <person name="Chiriac C."/>
            <person name="Salcher M."/>
            <person name="Ghai R."/>
            <person name="Kavagutti S V."/>
        </authorList>
    </citation>
    <scope>NUCLEOTIDE SEQUENCE</scope>
</reference>
<dbReference type="GO" id="GO:0016020">
    <property type="term" value="C:membrane"/>
    <property type="evidence" value="ECO:0007669"/>
    <property type="project" value="InterPro"/>
</dbReference>
<feature type="domain" description="D-arabinono-1,4-lactone oxidase C-terminal" evidence="2">
    <location>
        <begin position="99"/>
        <end position="155"/>
    </location>
</feature>
<dbReference type="GO" id="GO:0003885">
    <property type="term" value="F:D-arabinono-1,4-lactone oxidase activity"/>
    <property type="evidence" value="ECO:0007669"/>
    <property type="project" value="InterPro"/>
</dbReference>
<dbReference type="InterPro" id="IPR007173">
    <property type="entry name" value="ALO_C"/>
</dbReference>
<gene>
    <name evidence="3" type="ORF">UFOPK4422_01700</name>
</gene>